<evidence type="ECO:0008006" key="4">
    <source>
        <dbReference type="Google" id="ProtNLM"/>
    </source>
</evidence>
<dbReference type="EMBL" id="WNZZ01000003">
    <property type="protein sequence ID" value="MUG22153.1"/>
    <property type="molecule type" value="Genomic_DNA"/>
</dbReference>
<evidence type="ECO:0000313" key="2">
    <source>
        <dbReference type="EMBL" id="MUG22153.1"/>
    </source>
</evidence>
<accession>A0A6N8ETP7</accession>
<dbReference type="OrthoDB" id="1707228at2"/>
<proteinExistence type="predicted"/>
<protein>
    <recommendedName>
        <fullName evidence="4">YhcN/YlaJ family sporulation lipoprotein</fullName>
    </recommendedName>
</protein>
<dbReference type="InterPro" id="IPR019076">
    <property type="entry name" value="Spore_lipoprot_YhcN/YlaJ-like"/>
</dbReference>
<gene>
    <name evidence="2" type="ORF">GNQ08_06885</name>
</gene>
<evidence type="ECO:0000256" key="1">
    <source>
        <dbReference type="SAM" id="MobiDB-lite"/>
    </source>
</evidence>
<dbReference type="Proteomes" id="UP000442469">
    <property type="component" value="Unassembled WGS sequence"/>
</dbReference>
<evidence type="ECO:0000313" key="3">
    <source>
        <dbReference type="Proteomes" id="UP000442469"/>
    </source>
</evidence>
<reference evidence="2 3" key="1">
    <citation type="submission" date="2019-11" db="EMBL/GenBank/DDBJ databases">
        <title>Draft genome sequences of five Paenibacillus species of dairy origin.</title>
        <authorList>
            <person name="Olajide A.M."/>
            <person name="Chen S."/>
            <person name="Lapointe G."/>
        </authorList>
    </citation>
    <scope>NUCLEOTIDE SEQUENCE [LARGE SCALE GENOMIC DNA]</scope>
    <source>
        <strain evidence="2 3">3CT49</strain>
    </source>
</reference>
<comment type="caution">
    <text evidence="2">The sequence shown here is derived from an EMBL/GenBank/DDBJ whole genome shotgun (WGS) entry which is preliminary data.</text>
</comment>
<dbReference type="AlphaFoldDB" id="A0A6N8ETP7"/>
<sequence>MGDDYMPGAKSKIVNLSLSAALLASVIGIAGCGDGTAKNNVRTQSVRNNNNRNYDVNSLPNGNRLFSRSAGNGQDQRIRSLRYSPALSNKVAQLGDVQTAHVVVTDRDAYVAVTLHGNNNAATGNTAGRTNTYGMRSTGIGTGTTNLGGPYGAGYGTRGAYDNGLGRGLTAPNGAGGLFGTRGNNLFGMGGTNTTGTGTPGYGTAGNGPAGYGTTGYGTTGTGTMYNGAGNMGMSSVNRGTTIYGTGTRSGAGTYDGVGAGRFNVNGAVTDNVPQDVKDRIAHVVKQTAPHIRNVYVSGNPDFVTSMGNYATQTRGGGTLNNVIGDFQTLINRIFPGRTGTMTGPNGYTPTGPNAGMGNGTRGMTGTGGGLRTGTNGGFSGGTTR</sequence>
<name>A0A6N8ETP7_PAEMA</name>
<feature type="region of interest" description="Disordered" evidence="1">
    <location>
        <begin position="362"/>
        <end position="385"/>
    </location>
</feature>
<dbReference type="Pfam" id="PF09580">
    <property type="entry name" value="Spore_YhcN_YlaJ"/>
    <property type="match status" value="1"/>
</dbReference>
<organism evidence="2 3">
    <name type="scientific">Paenibacillus macerans</name>
    <name type="common">Bacillus macerans</name>
    <dbReference type="NCBI Taxonomy" id="44252"/>
    <lineage>
        <taxon>Bacteria</taxon>
        <taxon>Bacillati</taxon>
        <taxon>Bacillota</taxon>
        <taxon>Bacilli</taxon>
        <taxon>Bacillales</taxon>
        <taxon>Paenibacillaceae</taxon>
        <taxon>Paenibacillus</taxon>
    </lineage>
</organism>